<feature type="domain" description="DUF418" evidence="2">
    <location>
        <begin position="225"/>
        <end position="379"/>
    </location>
</feature>
<dbReference type="KEGG" id="acad:UA74_00070"/>
<dbReference type="InterPro" id="IPR007349">
    <property type="entry name" value="DUF418"/>
</dbReference>
<feature type="transmembrane region" description="Helical" evidence="1">
    <location>
        <begin position="341"/>
        <end position="361"/>
    </location>
</feature>
<dbReference type="PANTHER" id="PTHR30590">
    <property type="entry name" value="INNER MEMBRANE PROTEIN"/>
    <property type="match status" value="1"/>
</dbReference>
<feature type="transmembrane region" description="Helical" evidence="1">
    <location>
        <begin position="310"/>
        <end position="335"/>
    </location>
</feature>
<accession>A0AAC9L945</accession>
<keyword evidence="1" id="KW-0812">Transmembrane</keyword>
<evidence type="ECO:0000259" key="2">
    <source>
        <dbReference type="Pfam" id="PF04235"/>
    </source>
</evidence>
<sequence length="385" mass="41029">MTRPAAPRVHDIDALRGFALLGIFAVNITFMASAYPANLVDDPAFAAPLDDTARFVVAALFSMKFYLLFSFLFGYSFVFQMEAAQRAGQGFGGRMLRRIGGLFLIGAASLILLGGDILTTYALAALVLLAMHRVRDVVALRTACGIYAVVVTSLVTSALFLDRSAFVPAHDEALVNAAAQTQGMLGPFADIVRGNIDGLGFHAVQAISLQGPTALAMFLLGMVVARRGVLATLTGNEPVLRLIQLIGFPIGLAGGVTYAALGAHADTLATAVSVATAPFLAAAYLATLVRAMHSPRIAWLRSLLAPAGRVALTNYLMQALIGVALFNGIGLGLAGQMSPPLLLAMTVAVFMVQVAASIWWLRSHRYGPAEYLLRWITDWRRPVRR</sequence>
<dbReference type="PANTHER" id="PTHR30590:SF2">
    <property type="entry name" value="INNER MEMBRANE PROTEIN"/>
    <property type="match status" value="1"/>
</dbReference>
<keyword evidence="1" id="KW-0472">Membrane</keyword>
<dbReference type="AlphaFoldDB" id="A0AAC9L945"/>
<keyword evidence="4" id="KW-1185">Reference proteome</keyword>
<dbReference type="RefSeq" id="WP_075737779.1">
    <property type="nucleotide sequence ID" value="NZ_CP016076.1"/>
</dbReference>
<dbReference type="Pfam" id="PF04235">
    <property type="entry name" value="DUF418"/>
    <property type="match status" value="1"/>
</dbReference>
<name>A0AAC9L945_9PSEU</name>
<feature type="transmembrane region" description="Helical" evidence="1">
    <location>
        <begin position="138"/>
        <end position="161"/>
    </location>
</feature>
<dbReference type="Proteomes" id="UP000185511">
    <property type="component" value="Chromosome"/>
</dbReference>
<feature type="transmembrane region" description="Helical" evidence="1">
    <location>
        <begin position="242"/>
        <end position="261"/>
    </location>
</feature>
<protein>
    <submittedName>
        <fullName evidence="3">Membrane protein</fullName>
    </submittedName>
</protein>
<proteinExistence type="predicted"/>
<keyword evidence="1" id="KW-1133">Transmembrane helix</keyword>
<gene>
    <name evidence="3" type="ORF">UA74_00070</name>
</gene>
<evidence type="ECO:0000313" key="4">
    <source>
        <dbReference type="Proteomes" id="UP000185511"/>
    </source>
</evidence>
<evidence type="ECO:0000256" key="1">
    <source>
        <dbReference type="SAM" id="Phobius"/>
    </source>
</evidence>
<dbReference type="InterPro" id="IPR052529">
    <property type="entry name" value="Bact_Transport_Assoc"/>
</dbReference>
<feature type="transmembrane region" description="Helical" evidence="1">
    <location>
        <begin position="99"/>
        <end position="132"/>
    </location>
</feature>
<feature type="transmembrane region" description="Helical" evidence="1">
    <location>
        <begin position="55"/>
        <end position="78"/>
    </location>
</feature>
<feature type="transmembrane region" description="Helical" evidence="1">
    <location>
        <begin position="267"/>
        <end position="289"/>
    </location>
</feature>
<feature type="transmembrane region" description="Helical" evidence="1">
    <location>
        <begin position="12"/>
        <end position="35"/>
    </location>
</feature>
<dbReference type="EMBL" id="CP016076">
    <property type="protein sequence ID" value="APU12115.1"/>
    <property type="molecule type" value="Genomic_DNA"/>
</dbReference>
<evidence type="ECO:0000313" key="3">
    <source>
        <dbReference type="EMBL" id="APU12115.1"/>
    </source>
</evidence>
<reference evidence="4" key="1">
    <citation type="submission" date="2016-06" db="EMBL/GenBank/DDBJ databases">
        <title>Complete genome sequence of Actinoalloteichus fjordicus DSM 46855 (=ADI127-17), type strain of the new species Actinoalloteichus fjordicus.</title>
        <authorList>
            <person name="Ruckert C."/>
            <person name="Nouioui I."/>
            <person name="Willmese J."/>
            <person name="van Wezel G."/>
            <person name="Klenk H.-P."/>
            <person name="Kalinowski J."/>
            <person name="Zotchev S.B."/>
        </authorList>
    </citation>
    <scope>NUCLEOTIDE SEQUENCE [LARGE SCALE GENOMIC DNA]</scope>
    <source>
        <strain evidence="4">ADI127-7</strain>
    </source>
</reference>
<organism evidence="3 4">
    <name type="scientific">Actinoalloteichus fjordicus</name>
    <dbReference type="NCBI Taxonomy" id="1612552"/>
    <lineage>
        <taxon>Bacteria</taxon>
        <taxon>Bacillati</taxon>
        <taxon>Actinomycetota</taxon>
        <taxon>Actinomycetes</taxon>
        <taxon>Pseudonocardiales</taxon>
        <taxon>Pseudonocardiaceae</taxon>
        <taxon>Actinoalloteichus</taxon>
    </lineage>
</organism>